<evidence type="ECO:0000313" key="9">
    <source>
        <dbReference type="EMBL" id="TKJ43262.1"/>
    </source>
</evidence>
<reference evidence="9 10" key="1">
    <citation type="submission" date="2017-06" db="EMBL/GenBank/DDBJ databases">
        <title>Novel microbial phyla capable of carbon fixation and sulfur reduction in deep-sea sediments.</title>
        <authorList>
            <person name="Huang J."/>
            <person name="Baker B."/>
            <person name="Wang Y."/>
        </authorList>
    </citation>
    <scope>NUCLEOTIDE SEQUENCE [LARGE SCALE GENOMIC DNA]</scope>
    <source>
        <strain evidence="9">B3_TA06</strain>
    </source>
</reference>
<evidence type="ECO:0000256" key="1">
    <source>
        <dbReference type="ARBA" id="ARBA00004651"/>
    </source>
</evidence>
<keyword evidence="6 8" id="KW-1133">Transmembrane helix</keyword>
<keyword evidence="4" id="KW-1003">Cell membrane</keyword>
<feature type="transmembrane region" description="Helical" evidence="8">
    <location>
        <begin position="36"/>
        <end position="56"/>
    </location>
</feature>
<evidence type="ECO:0000256" key="8">
    <source>
        <dbReference type="SAM" id="Phobius"/>
    </source>
</evidence>
<dbReference type="InterPro" id="IPR007208">
    <property type="entry name" value="MrpF/PhaF-like"/>
</dbReference>
<dbReference type="Pfam" id="PF04066">
    <property type="entry name" value="MrpF_PhaF"/>
    <property type="match status" value="1"/>
</dbReference>
<evidence type="ECO:0000256" key="3">
    <source>
        <dbReference type="ARBA" id="ARBA00022448"/>
    </source>
</evidence>
<comment type="subcellular location">
    <subcellularLocation>
        <location evidence="1">Cell membrane</location>
        <topology evidence="1">Multi-pass membrane protein</topology>
    </subcellularLocation>
</comment>
<dbReference type="GO" id="GO:0005886">
    <property type="term" value="C:plasma membrane"/>
    <property type="evidence" value="ECO:0007669"/>
    <property type="project" value="UniProtKB-SubCell"/>
</dbReference>
<feature type="transmembrane region" description="Helical" evidence="8">
    <location>
        <begin position="62"/>
        <end position="81"/>
    </location>
</feature>
<feature type="transmembrane region" description="Helical" evidence="8">
    <location>
        <begin position="6"/>
        <end position="24"/>
    </location>
</feature>
<comment type="caution">
    <text evidence="9">The sequence shown here is derived from an EMBL/GenBank/DDBJ whole genome shotgun (WGS) entry which is preliminary data.</text>
</comment>
<comment type="similarity">
    <text evidence="2">Belongs to the CPA3 antiporters (TC 2.A.63) subunit F family.</text>
</comment>
<dbReference type="AlphaFoldDB" id="A0A532V7Z0"/>
<keyword evidence="3" id="KW-0813">Transport</keyword>
<protein>
    <recommendedName>
        <fullName evidence="11">Cation:proton antiporter</fullName>
    </recommendedName>
</protein>
<gene>
    <name evidence="9" type="ORF">CEE36_04305</name>
</gene>
<dbReference type="PANTHER" id="PTHR34702">
    <property type="entry name" value="NA(+)/H(+) ANTIPORTER SUBUNIT F1"/>
    <property type="match status" value="1"/>
</dbReference>
<organism evidence="9 10">
    <name type="scientific">candidate division TA06 bacterium B3_TA06</name>
    <dbReference type="NCBI Taxonomy" id="2012487"/>
    <lineage>
        <taxon>Bacteria</taxon>
        <taxon>Bacteria division TA06</taxon>
    </lineage>
</organism>
<evidence type="ECO:0000256" key="6">
    <source>
        <dbReference type="ARBA" id="ARBA00022989"/>
    </source>
</evidence>
<accession>A0A532V7Z0</accession>
<dbReference type="EMBL" id="NJBO01000005">
    <property type="protein sequence ID" value="TKJ43262.1"/>
    <property type="molecule type" value="Genomic_DNA"/>
</dbReference>
<keyword evidence="5 8" id="KW-0812">Transmembrane</keyword>
<proteinExistence type="inferred from homology"/>
<evidence type="ECO:0000256" key="2">
    <source>
        <dbReference type="ARBA" id="ARBA00009212"/>
    </source>
</evidence>
<name>A0A532V7Z0_UNCT6</name>
<keyword evidence="7 8" id="KW-0472">Membrane</keyword>
<evidence type="ECO:0000256" key="5">
    <source>
        <dbReference type="ARBA" id="ARBA00022692"/>
    </source>
</evidence>
<dbReference type="Proteomes" id="UP000317778">
    <property type="component" value="Unassembled WGS sequence"/>
</dbReference>
<sequence length="88" mass="9634">MSVLWISILIILGVASFLCLFRIFRGPTIADRMVGVDIMGILFVGITAITGIIYNLSFLLDIAIALALISFVGTLALAKYLERRTLDD</sequence>
<evidence type="ECO:0000256" key="7">
    <source>
        <dbReference type="ARBA" id="ARBA00023136"/>
    </source>
</evidence>
<dbReference type="PANTHER" id="PTHR34702:SF1">
    <property type="entry name" value="NA(+)_H(+) ANTIPORTER SUBUNIT F"/>
    <property type="match status" value="1"/>
</dbReference>
<evidence type="ECO:0000256" key="4">
    <source>
        <dbReference type="ARBA" id="ARBA00022475"/>
    </source>
</evidence>
<dbReference type="GO" id="GO:0015385">
    <property type="term" value="F:sodium:proton antiporter activity"/>
    <property type="evidence" value="ECO:0007669"/>
    <property type="project" value="TreeGrafter"/>
</dbReference>
<evidence type="ECO:0008006" key="11">
    <source>
        <dbReference type="Google" id="ProtNLM"/>
    </source>
</evidence>
<evidence type="ECO:0000313" key="10">
    <source>
        <dbReference type="Proteomes" id="UP000317778"/>
    </source>
</evidence>